<evidence type="ECO:0000256" key="1">
    <source>
        <dbReference type="ARBA" id="ARBA00022723"/>
    </source>
</evidence>
<dbReference type="EMBL" id="UFQT01000013">
    <property type="protein sequence ID" value="SSX17633.1"/>
    <property type="molecule type" value="Genomic_DNA"/>
</dbReference>
<sequence length="177" mass="20811">MSENKQRVVWRCASQAGTGKKKCPARVQQFNKKEGPVFIISSVEHIHAVLKRGPYKVTKQIEDPKYEMVMSQKGKNQLKFKGYYYVEEKKTSSKTYWRCRQYTSTIKCPARLHQDEKIWIKSVHNHEPNDARREPMVRESIIQHTHGIEEVKKEAMEFQNVWSFDDIEAVSSDQSFS</sequence>
<name>A0A336LLV8_CULSO</name>
<evidence type="ECO:0000256" key="2">
    <source>
        <dbReference type="ARBA" id="ARBA00022771"/>
    </source>
</evidence>
<dbReference type="Gene3D" id="2.20.25.240">
    <property type="match status" value="1"/>
</dbReference>
<reference evidence="5" key="1">
    <citation type="submission" date="2018-07" db="EMBL/GenBank/DDBJ databases">
        <authorList>
            <person name="Quirk P.G."/>
            <person name="Krulwich T.A."/>
        </authorList>
    </citation>
    <scope>NUCLEOTIDE SEQUENCE</scope>
</reference>
<keyword evidence="2" id="KW-0863">Zinc-finger</keyword>
<evidence type="ECO:0000259" key="4">
    <source>
        <dbReference type="Pfam" id="PF04500"/>
    </source>
</evidence>
<dbReference type="GO" id="GO:0008270">
    <property type="term" value="F:zinc ion binding"/>
    <property type="evidence" value="ECO:0007669"/>
    <property type="project" value="UniProtKB-KW"/>
</dbReference>
<feature type="domain" description="FLYWCH-type" evidence="4">
    <location>
        <begin position="69"/>
        <end position="126"/>
    </location>
</feature>
<protein>
    <submittedName>
        <fullName evidence="5">CSON002389 protein</fullName>
    </submittedName>
</protein>
<organism evidence="5">
    <name type="scientific">Culicoides sonorensis</name>
    <name type="common">Biting midge</name>
    <dbReference type="NCBI Taxonomy" id="179676"/>
    <lineage>
        <taxon>Eukaryota</taxon>
        <taxon>Metazoa</taxon>
        <taxon>Ecdysozoa</taxon>
        <taxon>Arthropoda</taxon>
        <taxon>Hexapoda</taxon>
        <taxon>Insecta</taxon>
        <taxon>Pterygota</taxon>
        <taxon>Neoptera</taxon>
        <taxon>Endopterygota</taxon>
        <taxon>Diptera</taxon>
        <taxon>Nematocera</taxon>
        <taxon>Chironomoidea</taxon>
        <taxon>Ceratopogonidae</taxon>
        <taxon>Ceratopogoninae</taxon>
        <taxon>Culicoides</taxon>
        <taxon>Monoculicoides</taxon>
    </lineage>
</organism>
<evidence type="ECO:0000313" key="5">
    <source>
        <dbReference type="EMBL" id="SSX17633.1"/>
    </source>
</evidence>
<evidence type="ECO:0000256" key="3">
    <source>
        <dbReference type="ARBA" id="ARBA00022833"/>
    </source>
</evidence>
<dbReference type="InterPro" id="IPR007588">
    <property type="entry name" value="Znf_FLYWCH"/>
</dbReference>
<accession>A0A336LLV8</accession>
<proteinExistence type="predicted"/>
<gene>
    <name evidence="5" type="primary">CSON002389</name>
</gene>
<keyword evidence="3" id="KW-0862">Zinc</keyword>
<dbReference type="Pfam" id="PF04500">
    <property type="entry name" value="FLYWCH"/>
    <property type="match status" value="1"/>
</dbReference>
<keyword evidence="1" id="KW-0479">Metal-binding</keyword>
<dbReference type="AlphaFoldDB" id="A0A336LLV8"/>
<dbReference type="VEuPathDB" id="VectorBase:CSON002389"/>